<dbReference type="EMBL" id="JARBJD010000736">
    <property type="protein sequence ID" value="KAK2940122.1"/>
    <property type="molecule type" value="Genomic_DNA"/>
</dbReference>
<feature type="region of interest" description="Disordered" evidence="1">
    <location>
        <begin position="82"/>
        <end position="104"/>
    </location>
</feature>
<organism evidence="2 3">
    <name type="scientific">Blattamonas nauphoetae</name>
    <dbReference type="NCBI Taxonomy" id="2049346"/>
    <lineage>
        <taxon>Eukaryota</taxon>
        <taxon>Metamonada</taxon>
        <taxon>Preaxostyla</taxon>
        <taxon>Oxymonadida</taxon>
        <taxon>Blattamonas</taxon>
    </lineage>
</organism>
<dbReference type="InterPro" id="IPR011009">
    <property type="entry name" value="Kinase-like_dom_sf"/>
</dbReference>
<name>A0ABQ9WMY4_9EUKA</name>
<evidence type="ECO:0000313" key="3">
    <source>
        <dbReference type="Proteomes" id="UP001281761"/>
    </source>
</evidence>
<comment type="caution">
    <text evidence="2">The sequence shown here is derived from an EMBL/GenBank/DDBJ whole genome shotgun (WGS) entry which is preliminary data.</text>
</comment>
<accession>A0ABQ9WMY4</accession>
<dbReference type="Proteomes" id="UP001281761">
    <property type="component" value="Unassembled WGS sequence"/>
</dbReference>
<protein>
    <recommendedName>
        <fullName evidence="4">Protein kinase domain-containing protein</fullName>
    </recommendedName>
</protein>
<feature type="compositionally biased region" description="Low complexity" evidence="1">
    <location>
        <begin position="85"/>
        <end position="94"/>
    </location>
</feature>
<sequence>MGDDDGDGGEGVTALTDLSFLQSRCFRPTLEALQAKHQHRANQPRIEESRTESSSGIFGSQPPHRQSRLKLDFPPSLFLFDTQHSSSSSDTKSSPHLNQLDRIHTPREMPPAFILLRSSQFSIHFSPNNKSIPSRGNSLQTHLGEELELAHSLHNPASLDEENTFLLLIPALHPVSDSQSAFRDGTRAQGAPGRDMEGDIDFVGFLAADLTDTQFFDGACRFVLQARSMDQRDAILTNSQTSPHFHRRSFVGSSRLSFFPMDLMFERYLRDFPIDFFQNLQPPQTAFTILVFPSPRLLDLLLSSPHLVKVNKDHWTKFLFILLSLCGSVAPFEACSSRQSVQDVGSIRLESDDREVTLLRFVGDLVVSLHWLSIPAHFDSPPLPSSISGWCSARRPQTLHSHSGIPLVTPLTSDSFIDNSSDIALQNDSLNRTIAFLIMFVRSVQFPILYPALVRTHFQWLSHTPAHVSAALECYHRFVSVVSDAIRMELVSLSLLDHVVFAVSNSSFLDDYEKGKSRPQYTLNPKIIVKTTVNPKITRGLAHITTISHPILEGGEEVRQNEEQRWVPPEEADGRRLWMLAMGRFSARPCLVGSETGLVPFGEFDAINAQRQLKSGILPKMDRVSPEMAELIENCLQIDPLKRPTLASISQQFNGKSKDVVIDRSFSFHIQSTSDDPPLPLRSSSTFASDLPFWPPISAISWNLSNLWTSDLRETGPARSAPTHPSPTHLPSSKILQFIESHRLTLSSASSAMEALMLVFPRLVEIGDVLQRYSGAVEWRRFQQFVNDLADRKIDCSDLAFLSDRVSSVPFDTDQRFFTSVNERPPSPSLAELSFFGSEIENLMRETNRSISTDTGPSLWTNMTQLSSKERIFVVETIHTILSRQQDSDRTPSTLTSRTSPIHHLQPLSHSPLFFSSSIFDLDDTSLTDCLGQLAQLAQHDQTSSRCELSQPFVDGLVGLFVYQAFESSRRNNRLCSEEVVELLFRPHFFKFELRFLNYTSTLFIQTFPFELMIERMIRSCQFLDVLQGLLWWVILVMRHPHPLRDLFSTLHPFFLRGFHQILLSPPPHPSRDWNETSEWNTVGQELFYQLAKSENASLLPDLFPVENLLTLRAQILTTNRWCDNAFVDDLNLVSFPLLHSVSLALLTLARAVDASQQACQWLVRAGAVDVVVESVSRSRFLEDYEHGCAIICALLRATREDEESERLQTETNA</sequence>
<feature type="region of interest" description="Disordered" evidence="1">
    <location>
        <begin position="35"/>
        <end position="66"/>
    </location>
</feature>
<dbReference type="SUPFAM" id="SSF56112">
    <property type="entry name" value="Protein kinase-like (PK-like)"/>
    <property type="match status" value="1"/>
</dbReference>
<evidence type="ECO:0008006" key="4">
    <source>
        <dbReference type="Google" id="ProtNLM"/>
    </source>
</evidence>
<evidence type="ECO:0000313" key="2">
    <source>
        <dbReference type="EMBL" id="KAK2940122.1"/>
    </source>
</evidence>
<keyword evidence="3" id="KW-1185">Reference proteome</keyword>
<proteinExistence type="predicted"/>
<evidence type="ECO:0000256" key="1">
    <source>
        <dbReference type="SAM" id="MobiDB-lite"/>
    </source>
</evidence>
<reference evidence="2 3" key="1">
    <citation type="journal article" date="2022" name="bioRxiv">
        <title>Genomics of Preaxostyla Flagellates Illuminates Evolutionary Transitions and the Path Towards Mitochondrial Loss.</title>
        <authorList>
            <person name="Novak L.V.F."/>
            <person name="Treitli S.C."/>
            <person name="Pyrih J."/>
            <person name="Halakuc P."/>
            <person name="Pipaliya S.V."/>
            <person name="Vacek V."/>
            <person name="Brzon O."/>
            <person name="Soukal P."/>
            <person name="Eme L."/>
            <person name="Dacks J.B."/>
            <person name="Karnkowska A."/>
            <person name="Elias M."/>
            <person name="Hampl V."/>
        </authorList>
    </citation>
    <scope>NUCLEOTIDE SEQUENCE [LARGE SCALE GENOMIC DNA]</scope>
    <source>
        <strain evidence="2">NAU3</strain>
        <tissue evidence="2">Gut</tissue>
    </source>
</reference>
<dbReference type="Gene3D" id="1.10.510.10">
    <property type="entry name" value="Transferase(Phosphotransferase) domain 1"/>
    <property type="match status" value="1"/>
</dbReference>
<gene>
    <name evidence="2" type="ORF">BLNAU_24964</name>
</gene>